<dbReference type="Proteomes" id="UP000076722">
    <property type="component" value="Unassembled WGS sequence"/>
</dbReference>
<comment type="similarity">
    <text evidence="1">Belongs to the fungal fucose-specific lectin family.</text>
</comment>
<evidence type="ECO:0000313" key="2">
    <source>
        <dbReference type="EMBL" id="KZS95257.1"/>
    </source>
</evidence>
<dbReference type="Pfam" id="PF07938">
    <property type="entry name" value="Fungal_lectin"/>
    <property type="match status" value="1"/>
</dbReference>
<protein>
    <submittedName>
        <fullName evidence="2">Uncharacterized protein</fullName>
    </submittedName>
</protein>
<dbReference type="Gene3D" id="2.120.10.70">
    <property type="entry name" value="Fucose-specific lectin"/>
    <property type="match status" value="1"/>
</dbReference>
<name>A0A164WQD8_9AGAM</name>
<dbReference type="AlphaFoldDB" id="A0A164WQD8"/>
<gene>
    <name evidence="2" type="ORF">SISNIDRAFT_543577</name>
</gene>
<dbReference type="Gene3D" id="2.40.128.190">
    <property type="match status" value="1"/>
</dbReference>
<reference evidence="2 3" key="1">
    <citation type="journal article" date="2016" name="Mol. Biol. Evol.">
        <title>Comparative Genomics of Early-Diverging Mushroom-Forming Fungi Provides Insights into the Origins of Lignocellulose Decay Capabilities.</title>
        <authorList>
            <person name="Nagy L.G."/>
            <person name="Riley R."/>
            <person name="Tritt A."/>
            <person name="Adam C."/>
            <person name="Daum C."/>
            <person name="Floudas D."/>
            <person name="Sun H."/>
            <person name="Yadav J.S."/>
            <person name="Pangilinan J."/>
            <person name="Larsson K.H."/>
            <person name="Matsuura K."/>
            <person name="Barry K."/>
            <person name="Labutti K."/>
            <person name="Kuo R."/>
            <person name="Ohm R.A."/>
            <person name="Bhattacharya S.S."/>
            <person name="Shirouzu T."/>
            <person name="Yoshinaga Y."/>
            <person name="Martin F.M."/>
            <person name="Grigoriev I.V."/>
            <person name="Hibbett D.S."/>
        </authorList>
    </citation>
    <scope>NUCLEOTIDE SEQUENCE [LARGE SCALE GENOMIC DNA]</scope>
    <source>
        <strain evidence="2 3">HHB9708</strain>
    </source>
</reference>
<proteinExistence type="inferred from homology"/>
<dbReference type="SUPFAM" id="SSF89372">
    <property type="entry name" value="Fucose-specific lectin"/>
    <property type="match status" value="1"/>
</dbReference>
<dbReference type="InterPro" id="IPR012475">
    <property type="entry name" value="Fungal_lectin"/>
</dbReference>
<sequence length="322" mass="35009">MVYTNALPDSGLASTWWRDKNNDAHIRVYYQDVDLFICEVKCDKGIWKKGSQRCFALPTKTSLAAIPYLPGDGNVSNIPPDLEVEIRLYTIDKSNSAPTIVEYSKSQTSGIWSKNATVPTFDLYPDSALGAVEYRTHLIRVFYQDKAGYVRVSQWGPVTNHWVVSTGGANLRVSDAPAHIGTPIGAVQGPWHYLNWAAVVWQDNDNNIEGSISINDVPKAMSFPTKYPASPSGSITVATWSTEKTSIYYGGKDGGIQKLELNNDSWSGPINVFTGNIMDADVSGSGGLASAAYTSDAQSAADHWGTVFYQPGGQGTIVEILI</sequence>
<accession>A0A164WQD8</accession>
<evidence type="ECO:0000313" key="3">
    <source>
        <dbReference type="Proteomes" id="UP000076722"/>
    </source>
</evidence>
<evidence type="ECO:0000256" key="1">
    <source>
        <dbReference type="ARBA" id="ARBA00009042"/>
    </source>
</evidence>
<keyword evidence="3" id="KW-1185">Reference proteome</keyword>
<dbReference type="EMBL" id="KV419402">
    <property type="protein sequence ID" value="KZS95257.1"/>
    <property type="molecule type" value="Genomic_DNA"/>
</dbReference>
<organism evidence="2 3">
    <name type="scientific">Sistotremastrum niveocremeum HHB9708</name>
    <dbReference type="NCBI Taxonomy" id="1314777"/>
    <lineage>
        <taxon>Eukaryota</taxon>
        <taxon>Fungi</taxon>
        <taxon>Dikarya</taxon>
        <taxon>Basidiomycota</taxon>
        <taxon>Agaricomycotina</taxon>
        <taxon>Agaricomycetes</taxon>
        <taxon>Sistotremastrales</taxon>
        <taxon>Sistotremastraceae</taxon>
        <taxon>Sertulicium</taxon>
        <taxon>Sertulicium niveocremeum</taxon>
    </lineage>
</organism>